<evidence type="ECO:0000313" key="10">
    <source>
        <dbReference type="EMBL" id="CAF1220746.1"/>
    </source>
</evidence>
<dbReference type="InterPro" id="IPR013088">
    <property type="entry name" value="Znf_NHR/GATA"/>
</dbReference>
<dbReference type="SUPFAM" id="SSF57716">
    <property type="entry name" value="Glucocorticoid receptor-like (DNA-binding domain)"/>
    <property type="match status" value="1"/>
</dbReference>
<dbReference type="Gene3D" id="3.30.50.10">
    <property type="entry name" value="Erythroid Transcription Factor GATA-1, subunit A"/>
    <property type="match status" value="1"/>
</dbReference>
<dbReference type="PRINTS" id="PR00047">
    <property type="entry name" value="STROIDFINGER"/>
</dbReference>
<keyword evidence="4" id="KW-0805">Transcription regulation</keyword>
<dbReference type="GO" id="GO:0045944">
    <property type="term" value="P:positive regulation of transcription by RNA polymerase II"/>
    <property type="evidence" value="ECO:0007669"/>
    <property type="project" value="TreeGrafter"/>
</dbReference>
<keyword evidence="2" id="KW-0863">Zinc-finger</keyword>
<dbReference type="InterPro" id="IPR001628">
    <property type="entry name" value="Znf_hrmn_rcpt"/>
</dbReference>
<dbReference type="Proteomes" id="UP000663860">
    <property type="component" value="Unassembled WGS sequence"/>
</dbReference>
<evidence type="ECO:0000256" key="1">
    <source>
        <dbReference type="ARBA" id="ARBA00022723"/>
    </source>
</evidence>
<keyword evidence="1" id="KW-0479">Metal-binding</keyword>
<dbReference type="GO" id="GO:0008270">
    <property type="term" value="F:zinc ion binding"/>
    <property type="evidence" value="ECO:0007669"/>
    <property type="project" value="UniProtKB-KW"/>
</dbReference>
<dbReference type="Pfam" id="PF00105">
    <property type="entry name" value="zf-C4"/>
    <property type="match status" value="1"/>
</dbReference>
<dbReference type="SMART" id="SM00399">
    <property type="entry name" value="ZnF_C4"/>
    <property type="match status" value="1"/>
</dbReference>
<dbReference type="PROSITE" id="PS51030">
    <property type="entry name" value="NUCLEAR_REC_DBD_2"/>
    <property type="match status" value="1"/>
</dbReference>
<dbReference type="PANTHER" id="PTHR24082:SF283">
    <property type="entry name" value="NUCLEAR HORMONE RECEPTOR HR96"/>
    <property type="match status" value="1"/>
</dbReference>
<evidence type="ECO:0000313" key="11">
    <source>
        <dbReference type="EMBL" id="CAF3770088.1"/>
    </source>
</evidence>
<keyword evidence="6" id="KW-0804">Transcription</keyword>
<dbReference type="AlphaFoldDB" id="A0A814XV78"/>
<dbReference type="GO" id="GO:0000978">
    <property type="term" value="F:RNA polymerase II cis-regulatory region sequence-specific DNA binding"/>
    <property type="evidence" value="ECO:0007669"/>
    <property type="project" value="TreeGrafter"/>
</dbReference>
<accession>A0A814XV78</accession>
<dbReference type="GO" id="GO:0030154">
    <property type="term" value="P:cell differentiation"/>
    <property type="evidence" value="ECO:0007669"/>
    <property type="project" value="TreeGrafter"/>
</dbReference>
<dbReference type="PANTHER" id="PTHR24082">
    <property type="entry name" value="NUCLEAR HORMONE RECEPTOR"/>
    <property type="match status" value="1"/>
</dbReference>
<organism evidence="10 12">
    <name type="scientific">Adineta steineri</name>
    <dbReference type="NCBI Taxonomy" id="433720"/>
    <lineage>
        <taxon>Eukaryota</taxon>
        <taxon>Metazoa</taxon>
        <taxon>Spiralia</taxon>
        <taxon>Gnathifera</taxon>
        <taxon>Rotifera</taxon>
        <taxon>Eurotatoria</taxon>
        <taxon>Bdelloidea</taxon>
        <taxon>Adinetida</taxon>
        <taxon>Adinetidae</taxon>
        <taxon>Adineta</taxon>
    </lineage>
</organism>
<gene>
    <name evidence="10" type="ORF">IZO911_LOCUS29696</name>
    <name evidence="11" type="ORF">KXQ929_LOCUS15314</name>
</gene>
<name>A0A814XV78_9BILA</name>
<proteinExistence type="predicted"/>
<keyword evidence="8" id="KW-0539">Nucleus</keyword>
<dbReference type="GO" id="GO:0000122">
    <property type="term" value="P:negative regulation of transcription by RNA polymerase II"/>
    <property type="evidence" value="ECO:0007669"/>
    <property type="project" value="TreeGrafter"/>
</dbReference>
<feature type="domain" description="Nuclear receptor" evidence="9">
    <location>
        <begin position="30"/>
        <end position="106"/>
    </location>
</feature>
<evidence type="ECO:0000256" key="3">
    <source>
        <dbReference type="ARBA" id="ARBA00022833"/>
    </source>
</evidence>
<dbReference type="GO" id="GO:0004879">
    <property type="term" value="F:nuclear receptor activity"/>
    <property type="evidence" value="ECO:0007669"/>
    <property type="project" value="TreeGrafter"/>
</dbReference>
<evidence type="ECO:0000256" key="4">
    <source>
        <dbReference type="ARBA" id="ARBA00023015"/>
    </source>
</evidence>
<keyword evidence="5" id="KW-0238">DNA-binding</keyword>
<dbReference type="Proteomes" id="UP000663868">
    <property type="component" value="Unassembled WGS sequence"/>
</dbReference>
<evidence type="ECO:0000313" key="12">
    <source>
        <dbReference type="Proteomes" id="UP000663860"/>
    </source>
</evidence>
<keyword evidence="3" id="KW-0862">Zinc</keyword>
<dbReference type="InterPro" id="IPR050234">
    <property type="entry name" value="Nuclear_hormone_rcpt_NR1"/>
</dbReference>
<reference evidence="10" key="1">
    <citation type="submission" date="2021-02" db="EMBL/GenBank/DDBJ databases">
        <authorList>
            <person name="Nowell W R."/>
        </authorList>
    </citation>
    <scope>NUCLEOTIDE SEQUENCE</scope>
</reference>
<dbReference type="PROSITE" id="PS00031">
    <property type="entry name" value="NUCLEAR_REC_DBD_1"/>
    <property type="match status" value="1"/>
</dbReference>
<evidence type="ECO:0000256" key="5">
    <source>
        <dbReference type="ARBA" id="ARBA00023125"/>
    </source>
</evidence>
<evidence type="ECO:0000256" key="7">
    <source>
        <dbReference type="ARBA" id="ARBA00023170"/>
    </source>
</evidence>
<dbReference type="EMBL" id="CAJNOE010000448">
    <property type="protein sequence ID" value="CAF1220746.1"/>
    <property type="molecule type" value="Genomic_DNA"/>
</dbReference>
<evidence type="ECO:0000256" key="6">
    <source>
        <dbReference type="ARBA" id="ARBA00023163"/>
    </source>
</evidence>
<protein>
    <recommendedName>
        <fullName evidence="9">Nuclear receptor domain-containing protein</fullName>
    </recommendedName>
</protein>
<comment type="caution">
    <text evidence="10">The sequence shown here is derived from an EMBL/GenBank/DDBJ whole genome shotgun (WGS) entry which is preliminary data.</text>
</comment>
<keyword evidence="7" id="KW-0675">Receptor</keyword>
<dbReference type="EMBL" id="CAJOBB010000883">
    <property type="protein sequence ID" value="CAF3770088.1"/>
    <property type="molecule type" value="Genomic_DNA"/>
</dbReference>
<evidence type="ECO:0000256" key="2">
    <source>
        <dbReference type="ARBA" id="ARBA00022771"/>
    </source>
</evidence>
<sequence>MKEDDDNESMHANCTTISLTSQGRRSRESSFQCKICGAPAEHSNYGVISCSPCKMFFRRNATTGQEKFVCDFDGLCEINVNNRHICSSCRLAKCFTNGMQPDMIRCSLSKRITAKQRQNNESESITTTLNILTGIEEHNQLHTFPTLNLLKADNSTLYSAQWALLSNLIYSYDESKLFSIAEQIINSDNTEHSITSTNSELARKFFVEVYETTEKYLRSNGDLYTLGPDDRTIFLPSAAESVTWLGAIFCWNHFQLYNCQSFMANFKNVYGDTCMNLIQNVLKFIESDTVIFKLALSIFTFCNNISLLRSITTSKTLDTLALFRIQNIYAEVTWKYLLYKYNFTQCVQRFMKIVQCFLAVTDTIYNAQNILLHVKDIETTIEKTELTLVLDDIERIDANEN</sequence>
<evidence type="ECO:0000259" key="9">
    <source>
        <dbReference type="PROSITE" id="PS51030"/>
    </source>
</evidence>
<evidence type="ECO:0000256" key="8">
    <source>
        <dbReference type="ARBA" id="ARBA00023242"/>
    </source>
</evidence>